<accession>A0A8F1MCL2</accession>
<dbReference type="KEGG" id="mnd:KOY48_04255"/>
<evidence type="ECO:0000313" key="2">
    <source>
        <dbReference type="Proteomes" id="UP000679129"/>
    </source>
</evidence>
<dbReference type="EMBL" id="CP076460">
    <property type="protein sequence ID" value="QWQ32073.1"/>
    <property type="molecule type" value="Genomic_DNA"/>
</dbReference>
<proteinExistence type="predicted"/>
<dbReference type="AlphaFoldDB" id="A0A8F1MCL2"/>
<reference evidence="1" key="1">
    <citation type="submission" date="2021-06" db="EMBL/GenBank/DDBJ databases">
        <title>An adapted protocol for Saccharibacteria cultivation: two new species join this phylum of Candidate Phyla Radiations.</title>
        <authorList>
            <person name="Ibrahim A."/>
            <person name="Maatouk M."/>
            <person name="Zgheib R."/>
            <person name="Haddad G."/>
            <person name="Bou Khalil J."/>
            <person name="Raoult D."/>
            <person name="Bittar F."/>
        </authorList>
    </citation>
    <scope>NUCLEOTIDE SEQUENCE</scope>
    <source>
        <strain evidence="1">IHU1</strain>
    </source>
</reference>
<keyword evidence="2" id="KW-1185">Reference proteome</keyword>
<organism evidence="1 2">
    <name type="scientific">Candidatus Minimicrobia naudis</name>
    <dbReference type="NCBI Taxonomy" id="2841263"/>
    <lineage>
        <taxon>Bacteria</taxon>
        <taxon>Candidatus Saccharimonadota</taxon>
        <taxon>Candidatus Saccharimonadota incertae sedis</taxon>
        <taxon>Candidatus Minimicrobia</taxon>
    </lineage>
</organism>
<sequence length="124" mass="13220">MVKKPKVPDFNTFRKKFLLIGGGALLLIVFLVWAIWFAPHATVVISAKTTSMTVSDTVSLNETATTSAKSNVIKSVKKELAKEVSVEFSATGKKNVGEKAAGVVVFRNFSSGSVTISAGTILKE</sequence>
<gene>
    <name evidence="1" type="ORF">KOY48_04255</name>
</gene>
<protein>
    <submittedName>
        <fullName evidence="1">Uncharacterized protein</fullName>
    </submittedName>
</protein>
<evidence type="ECO:0000313" key="1">
    <source>
        <dbReference type="EMBL" id="QWQ32073.1"/>
    </source>
</evidence>
<name>A0A8F1MCL2_9BACT</name>
<dbReference type="Proteomes" id="UP000679129">
    <property type="component" value="Chromosome"/>
</dbReference>